<organism evidence="1 2">
    <name type="scientific">Arsukibacterium ikkense</name>
    <dbReference type="NCBI Taxonomy" id="336831"/>
    <lineage>
        <taxon>Bacteria</taxon>
        <taxon>Pseudomonadati</taxon>
        <taxon>Pseudomonadota</taxon>
        <taxon>Gammaproteobacteria</taxon>
        <taxon>Chromatiales</taxon>
        <taxon>Chromatiaceae</taxon>
        <taxon>Arsukibacterium</taxon>
    </lineage>
</organism>
<proteinExistence type="predicted"/>
<dbReference type="EMBL" id="LAHO01000008">
    <property type="protein sequence ID" value="KKO45591.1"/>
    <property type="molecule type" value="Genomic_DNA"/>
</dbReference>
<reference evidence="1 2" key="1">
    <citation type="submission" date="2015-03" db="EMBL/GenBank/DDBJ databases">
        <title>Draft genome sequences of two protease-producing strains of Arsukibacterium isolated from two cold and alkaline environments.</title>
        <authorList>
            <person name="Lylloff J.E."/>
            <person name="Skov L.B."/>
            <person name="Jepsen M."/>
            <person name="Hallin P.F."/>
            <person name="Sorensen S.J."/>
            <person name="Stougaard P."/>
            <person name="Glaring M.A."/>
        </authorList>
    </citation>
    <scope>NUCLEOTIDE SEQUENCE [LARGE SCALE GENOMIC DNA]</scope>
    <source>
        <strain evidence="1 2">GCM72</strain>
    </source>
</reference>
<evidence type="ECO:0000313" key="2">
    <source>
        <dbReference type="Proteomes" id="UP000034228"/>
    </source>
</evidence>
<dbReference type="RefSeq" id="WP_046557436.1">
    <property type="nucleotide sequence ID" value="NZ_LAHO01000008.1"/>
</dbReference>
<evidence type="ECO:0000313" key="1">
    <source>
        <dbReference type="EMBL" id="KKO45591.1"/>
    </source>
</evidence>
<comment type="caution">
    <text evidence="1">The sequence shown here is derived from an EMBL/GenBank/DDBJ whole genome shotgun (WGS) entry which is preliminary data.</text>
</comment>
<protein>
    <submittedName>
        <fullName evidence="1">Uncharacterized protein</fullName>
    </submittedName>
</protein>
<dbReference type="OrthoDB" id="6322161at2"/>
<dbReference type="Proteomes" id="UP000034228">
    <property type="component" value="Unassembled WGS sequence"/>
</dbReference>
<keyword evidence="2" id="KW-1185">Reference proteome</keyword>
<dbReference type="AlphaFoldDB" id="A0A0M2V4L9"/>
<dbReference type="STRING" id="336831.WG68_09395"/>
<accession>A0A0M2V4L9</accession>
<gene>
    <name evidence="1" type="ORF">WG68_09395</name>
</gene>
<name>A0A0M2V4L9_9GAMM</name>
<sequence>MNSYDKAFLVSGRNTLIHKNKKLDLIVVNDDNDPPLIITRHGVKMFEEVVPANKVEAKERYMEIVDISSTEVFGETKTLLFVQALNNKEYKVDYSKKGTDLFIRIHQDNYI</sequence>
<dbReference type="PATRIC" id="fig|336831.14.peg.181"/>